<dbReference type="Gene3D" id="2.40.160.210">
    <property type="entry name" value="Acyl-CoA thioesterase, double hotdog domain"/>
    <property type="match status" value="1"/>
</dbReference>
<dbReference type="EMBL" id="VFOR01000002">
    <property type="protein sequence ID" value="TQL58327.1"/>
    <property type="molecule type" value="Genomic_DNA"/>
</dbReference>
<name>A0A542ZDE1_9ACTN</name>
<dbReference type="OrthoDB" id="1413770at2"/>
<dbReference type="RefSeq" id="WP_142094129.1">
    <property type="nucleotide sequence ID" value="NZ_BAAAMD010000002.1"/>
</dbReference>
<dbReference type="AlphaFoldDB" id="A0A542ZDE1"/>
<comment type="caution">
    <text evidence="3">The sequence shown here is derived from an EMBL/GenBank/DDBJ whole genome shotgun (WGS) entry which is preliminary data.</text>
</comment>
<gene>
    <name evidence="3" type="ORF">FB460_2188</name>
</gene>
<dbReference type="InterPro" id="IPR049449">
    <property type="entry name" value="TesB_ACOT8-like_N"/>
</dbReference>
<accession>A0A542ZDE1</accession>
<dbReference type="SUPFAM" id="SSF54637">
    <property type="entry name" value="Thioesterase/thiol ester dehydrase-isomerase"/>
    <property type="match status" value="1"/>
</dbReference>
<reference evidence="3 4" key="1">
    <citation type="submission" date="2019-06" db="EMBL/GenBank/DDBJ databases">
        <title>Sequencing the genomes of 1000 actinobacteria strains.</title>
        <authorList>
            <person name="Klenk H.-P."/>
        </authorList>
    </citation>
    <scope>NUCLEOTIDE SEQUENCE [LARGE SCALE GENOMIC DNA]</scope>
    <source>
        <strain evidence="3 4">DSM 8251</strain>
    </source>
</reference>
<proteinExistence type="predicted"/>
<dbReference type="InterPro" id="IPR029069">
    <property type="entry name" value="HotDog_dom_sf"/>
</dbReference>
<organism evidence="3 4">
    <name type="scientific">Propioniferax innocua</name>
    <dbReference type="NCBI Taxonomy" id="1753"/>
    <lineage>
        <taxon>Bacteria</taxon>
        <taxon>Bacillati</taxon>
        <taxon>Actinomycetota</taxon>
        <taxon>Actinomycetes</taxon>
        <taxon>Propionibacteriales</taxon>
        <taxon>Propionibacteriaceae</taxon>
        <taxon>Propioniferax</taxon>
    </lineage>
</organism>
<dbReference type="Pfam" id="PF20789">
    <property type="entry name" value="4HBT_3C"/>
    <property type="match status" value="1"/>
</dbReference>
<evidence type="ECO:0000259" key="2">
    <source>
        <dbReference type="Pfam" id="PF20789"/>
    </source>
</evidence>
<protein>
    <submittedName>
        <fullName evidence="3">Thioesterase superfamily protein</fullName>
    </submittedName>
</protein>
<feature type="domain" description="Acyl-CoA thioesterase-like N-terminal HotDog" evidence="1">
    <location>
        <begin position="30"/>
        <end position="109"/>
    </location>
</feature>
<feature type="domain" description="Acyl-CoA thioesterase-like C-terminal" evidence="2">
    <location>
        <begin position="131"/>
        <end position="261"/>
    </location>
</feature>
<dbReference type="InterPro" id="IPR042171">
    <property type="entry name" value="Acyl-CoA_hotdog"/>
</dbReference>
<keyword evidence="4" id="KW-1185">Reference proteome</keyword>
<evidence type="ECO:0000313" key="3">
    <source>
        <dbReference type="EMBL" id="TQL58327.1"/>
    </source>
</evidence>
<dbReference type="Pfam" id="PF13622">
    <property type="entry name" value="4HBT_3"/>
    <property type="match status" value="1"/>
</dbReference>
<sequence length="268" mass="29754">MTTTLSEQPRGFYEPLGDGMYRPTKHVQGAWRDTEQHMAPVAGLLTAALQMHDHREDMQTARISLEICGVIDLTDTHVETRTLRPGRTIELVEGEATIGDRVAIRGRSWRLAHNDTGEVAGHPYDAIPGHEECATVEPFLKSWPGGFIEQIDVRAHRDNKPGHGIVWVRSDNPLFTDGSAPALAEFLRLADCANGSVPRTSPKVWMFPNVDWTAHIFRQPVDTEWLGLEIRQSFSNDGAGLTSSVLHDVEGPLGKLEQILTVRPMPKS</sequence>
<dbReference type="InterPro" id="IPR049450">
    <property type="entry name" value="ACOT8-like_C"/>
</dbReference>
<dbReference type="Proteomes" id="UP000316196">
    <property type="component" value="Unassembled WGS sequence"/>
</dbReference>
<evidence type="ECO:0000259" key="1">
    <source>
        <dbReference type="Pfam" id="PF13622"/>
    </source>
</evidence>
<evidence type="ECO:0000313" key="4">
    <source>
        <dbReference type="Proteomes" id="UP000316196"/>
    </source>
</evidence>